<dbReference type="Gene3D" id="3.40.50.1820">
    <property type="entry name" value="alpha/beta hydrolase"/>
    <property type="match status" value="1"/>
</dbReference>
<dbReference type="Pfam" id="PF07859">
    <property type="entry name" value="Abhydrolase_3"/>
    <property type="match status" value="1"/>
</dbReference>
<dbReference type="InterPro" id="IPR029058">
    <property type="entry name" value="AB_hydrolase_fold"/>
</dbReference>
<comment type="caution">
    <text evidence="5">The sequence shown here is derived from an EMBL/GenBank/DDBJ whole genome shotgun (WGS) entry which is preliminary data.</text>
</comment>
<dbReference type="RefSeq" id="WP_207222449.1">
    <property type="nucleotide sequence ID" value="NZ_SGWQ01000001.1"/>
</dbReference>
<evidence type="ECO:0000259" key="4">
    <source>
        <dbReference type="Pfam" id="PF07859"/>
    </source>
</evidence>
<gene>
    <name evidence="5" type="ORF">EV193_101214</name>
</gene>
<evidence type="ECO:0000256" key="2">
    <source>
        <dbReference type="ARBA" id="ARBA00022801"/>
    </source>
</evidence>
<evidence type="ECO:0000313" key="5">
    <source>
        <dbReference type="EMBL" id="RZS44339.1"/>
    </source>
</evidence>
<evidence type="ECO:0000256" key="3">
    <source>
        <dbReference type="PROSITE-ProRule" id="PRU10038"/>
    </source>
</evidence>
<dbReference type="AlphaFoldDB" id="A0A4Q7L3Z1"/>
<dbReference type="InterPro" id="IPR050300">
    <property type="entry name" value="GDXG_lipolytic_enzyme"/>
</dbReference>
<dbReference type="Proteomes" id="UP000294257">
    <property type="component" value="Unassembled WGS sequence"/>
</dbReference>
<protein>
    <submittedName>
        <fullName evidence="5">Acetyl esterase/lipase</fullName>
    </submittedName>
</protein>
<accession>A0A4Q7L3Z1</accession>
<evidence type="ECO:0000256" key="1">
    <source>
        <dbReference type="ARBA" id="ARBA00010515"/>
    </source>
</evidence>
<feature type="domain" description="Alpha/beta hydrolase fold-3" evidence="4">
    <location>
        <begin position="87"/>
        <end position="288"/>
    </location>
</feature>
<name>A0A4Q7L3Z1_9PSEU</name>
<keyword evidence="6" id="KW-1185">Reference proteome</keyword>
<dbReference type="PANTHER" id="PTHR48081">
    <property type="entry name" value="AB HYDROLASE SUPERFAMILY PROTEIN C4A8.06C"/>
    <property type="match status" value="1"/>
</dbReference>
<organism evidence="5 6">
    <name type="scientific">Herbihabitans rhizosphaerae</name>
    <dbReference type="NCBI Taxonomy" id="1872711"/>
    <lineage>
        <taxon>Bacteria</taxon>
        <taxon>Bacillati</taxon>
        <taxon>Actinomycetota</taxon>
        <taxon>Actinomycetes</taxon>
        <taxon>Pseudonocardiales</taxon>
        <taxon>Pseudonocardiaceae</taxon>
        <taxon>Herbihabitans</taxon>
    </lineage>
</organism>
<dbReference type="GO" id="GO:0004806">
    <property type="term" value="F:triacylglycerol lipase activity"/>
    <property type="evidence" value="ECO:0007669"/>
    <property type="project" value="TreeGrafter"/>
</dbReference>
<dbReference type="EMBL" id="SGWQ01000001">
    <property type="protein sequence ID" value="RZS44339.1"/>
    <property type="molecule type" value="Genomic_DNA"/>
</dbReference>
<evidence type="ECO:0000313" key="6">
    <source>
        <dbReference type="Proteomes" id="UP000294257"/>
    </source>
</evidence>
<reference evidence="5 6" key="1">
    <citation type="submission" date="2019-02" db="EMBL/GenBank/DDBJ databases">
        <title>Genomic Encyclopedia of Type Strains, Phase IV (KMG-IV): sequencing the most valuable type-strain genomes for metagenomic binning, comparative biology and taxonomic classification.</title>
        <authorList>
            <person name="Goeker M."/>
        </authorList>
    </citation>
    <scope>NUCLEOTIDE SEQUENCE [LARGE SCALE GENOMIC DNA]</scope>
    <source>
        <strain evidence="5 6">DSM 101727</strain>
    </source>
</reference>
<dbReference type="InterPro" id="IPR013094">
    <property type="entry name" value="AB_hydrolase_3"/>
</dbReference>
<dbReference type="InterPro" id="IPR033140">
    <property type="entry name" value="Lipase_GDXG_put_SER_AS"/>
</dbReference>
<dbReference type="SUPFAM" id="SSF53474">
    <property type="entry name" value="alpha/beta-Hydrolases"/>
    <property type="match status" value="1"/>
</dbReference>
<feature type="active site" evidence="3">
    <location>
        <position position="161"/>
    </location>
</feature>
<proteinExistence type="inferred from homology"/>
<sequence length="330" mass="35183">MSTLIDPAGITPSRASAGLAKVMRLASREPSRLAPPGALGAWLGRAWLAGLCTVGRIGPPIAHTPVRTRRVRGEWVGGVPSAGARIVYYIHGSGYIGCSPWTHRGLVSRVSAAVGRPAFSVTYRRAPEHRFPAAHEDVVNGFNWLLDNGFRSEDIIVAGDSAGGHLAFSLCGELRRLGIAQPAGVIAFSPLVDATFALASARERTITDPFVTARTARRLIGLYTRGSDPCDPRLDVVQEVGPDFPPVLLQAGERELLGADAVHFAEALNGAGGRCELQVWPGQVHVFQIVPFLPEARAALRHVARFAAALDSEIRPAAIPSTARPSWRPA</sequence>
<dbReference type="PANTHER" id="PTHR48081:SF30">
    <property type="entry name" value="ACETYL-HYDROLASE LIPR-RELATED"/>
    <property type="match status" value="1"/>
</dbReference>
<keyword evidence="2" id="KW-0378">Hydrolase</keyword>
<dbReference type="PROSITE" id="PS01174">
    <property type="entry name" value="LIPASE_GDXG_SER"/>
    <property type="match status" value="1"/>
</dbReference>
<comment type="similarity">
    <text evidence="1">Belongs to the 'GDXG' lipolytic enzyme family.</text>
</comment>